<dbReference type="RefSeq" id="WP_187302025.1">
    <property type="nucleotide sequence ID" value="NZ_CBCTQH010000003.1"/>
</dbReference>
<keyword evidence="2" id="KW-1185">Reference proteome</keyword>
<organism evidence="1 2">
    <name type="scientific">Zhenpiania hominis</name>
    <dbReference type="NCBI Taxonomy" id="2763644"/>
    <lineage>
        <taxon>Bacteria</taxon>
        <taxon>Bacillati</taxon>
        <taxon>Bacillota</taxon>
        <taxon>Clostridia</taxon>
        <taxon>Peptostreptococcales</taxon>
        <taxon>Anaerovoracaceae</taxon>
        <taxon>Zhenpiania</taxon>
    </lineage>
</organism>
<dbReference type="AlphaFoldDB" id="A0A923SPT6"/>
<dbReference type="Proteomes" id="UP000602647">
    <property type="component" value="Unassembled WGS sequence"/>
</dbReference>
<sequence>MIRKADIILAAVLIVVGLALSYAFFTGGETGQTVYITADGEEYAYYPLSEDRTVTIERSGHINKITIKDGQVSMTFSDCSGQDCIQQGKISQTSQSITCLPNRIVIEIRGDSSEYDAVVR</sequence>
<gene>
    <name evidence="1" type="ORF">H9L42_03295</name>
</gene>
<evidence type="ECO:0000313" key="2">
    <source>
        <dbReference type="Proteomes" id="UP000602647"/>
    </source>
</evidence>
<evidence type="ECO:0000313" key="1">
    <source>
        <dbReference type="EMBL" id="MBC6678851.1"/>
    </source>
</evidence>
<dbReference type="CDD" id="cd09911">
    <property type="entry name" value="Lin0431_like"/>
    <property type="match status" value="1"/>
</dbReference>
<reference evidence="1" key="1">
    <citation type="submission" date="2020-08" db="EMBL/GenBank/DDBJ databases">
        <title>Genome public.</title>
        <authorList>
            <person name="Liu C."/>
            <person name="Sun Q."/>
        </authorList>
    </citation>
    <scope>NUCLEOTIDE SEQUENCE</scope>
    <source>
        <strain evidence="1">BX12</strain>
    </source>
</reference>
<protein>
    <submittedName>
        <fullName evidence="1">NusG domain II-containing protein</fullName>
    </submittedName>
</protein>
<dbReference type="Pfam" id="PF07009">
    <property type="entry name" value="NusG_II"/>
    <property type="match status" value="1"/>
</dbReference>
<name>A0A923SPT6_9FIRM</name>
<accession>A0A923SPT6</accession>
<dbReference type="InterPro" id="IPR038690">
    <property type="entry name" value="NusG_2_sf"/>
</dbReference>
<dbReference type="Gene3D" id="2.60.320.10">
    <property type="entry name" value="N-utilization substance G protein NusG, insert domain"/>
    <property type="match status" value="1"/>
</dbReference>
<proteinExistence type="predicted"/>
<comment type="caution">
    <text evidence="1">The sequence shown here is derived from an EMBL/GenBank/DDBJ whole genome shotgun (WGS) entry which is preliminary data.</text>
</comment>
<dbReference type="EMBL" id="JACRYT010000002">
    <property type="protein sequence ID" value="MBC6678851.1"/>
    <property type="molecule type" value="Genomic_DNA"/>
</dbReference>